<keyword evidence="5" id="KW-1185">Reference proteome</keyword>
<keyword evidence="1" id="KW-0285">Flavoprotein</keyword>
<keyword evidence="3 4" id="KW-0560">Oxidoreductase</keyword>
<reference evidence="4 5" key="1">
    <citation type="submission" date="2024-02" db="EMBL/GenBank/DDBJ databases">
        <title>A novel Gemmatimonadota bacterium.</title>
        <authorList>
            <person name="Du Z.-J."/>
            <person name="Ye Y.-Q."/>
        </authorList>
    </citation>
    <scope>NUCLEOTIDE SEQUENCE [LARGE SCALE GENOMIC DNA]</scope>
    <source>
        <strain evidence="4 5">DH-20</strain>
    </source>
</reference>
<dbReference type="SUPFAM" id="SSF51412">
    <property type="entry name" value="Inosine monophosphate dehydrogenase (IMPDH)"/>
    <property type="match status" value="1"/>
</dbReference>
<evidence type="ECO:0000313" key="4">
    <source>
        <dbReference type="EMBL" id="MEK9500471.1"/>
    </source>
</evidence>
<dbReference type="Pfam" id="PF03060">
    <property type="entry name" value="NMO"/>
    <property type="match status" value="1"/>
</dbReference>
<keyword evidence="4" id="KW-0503">Monooxygenase</keyword>
<protein>
    <submittedName>
        <fullName evidence="4">Nitronate monooxygenase</fullName>
        <ecNumber evidence="4">1.13.12.-</ecNumber>
    </submittedName>
</protein>
<comment type="caution">
    <text evidence="4">The sequence shown here is derived from an EMBL/GenBank/DDBJ whole genome shotgun (WGS) entry which is preliminary data.</text>
</comment>
<name>A0ABU9E6W8_9BACT</name>
<dbReference type="GO" id="GO:0004497">
    <property type="term" value="F:monooxygenase activity"/>
    <property type="evidence" value="ECO:0007669"/>
    <property type="project" value="UniProtKB-KW"/>
</dbReference>
<dbReference type="EMBL" id="JBBHLI010000002">
    <property type="protein sequence ID" value="MEK9500471.1"/>
    <property type="molecule type" value="Genomic_DNA"/>
</dbReference>
<dbReference type="Gene3D" id="3.20.20.70">
    <property type="entry name" value="Aldolase class I"/>
    <property type="match status" value="1"/>
</dbReference>
<dbReference type="InterPro" id="IPR013785">
    <property type="entry name" value="Aldolase_TIM"/>
</dbReference>
<dbReference type="InterPro" id="IPR004136">
    <property type="entry name" value="NMO"/>
</dbReference>
<proteinExistence type="predicted"/>
<evidence type="ECO:0000256" key="2">
    <source>
        <dbReference type="ARBA" id="ARBA00022643"/>
    </source>
</evidence>
<sequence>MSRLDTPFTRDAGVSVPVICGPMYPCSNPELVAAVSQAGGLGVLQPVSLTYVFGFEFREGVQRIRELTDRPIGMNCLIEASSQRYLERMERWLDIALEEGVRFFVTSLGKPDWVVQRVHAVGGHVYHDVTERKWAQKAVDGGVDGLIAVNRRAGGHPGPLDPAALLDAVGDLGLPVVAAGGVATPDQVSEMLALGYAGVQMGTRFIATPECAASEDYKQAIVEADADDIVWTERITGVPVAVLDTPFVRAVGTRAGPLARLLLRGRKTRHWMRSWYALRSLARLKRSSIGRGRDDYWQAGRSVDGIDALLPAGEVVRRCAERLDGPA</sequence>
<evidence type="ECO:0000313" key="5">
    <source>
        <dbReference type="Proteomes" id="UP001484239"/>
    </source>
</evidence>
<dbReference type="RefSeq" id="WP_405284714.1">
    <property type="nucleotide sequence ID" value="NZ_CP144380.1"/>
</dbReference>
<keyword evidence="2" id="KW-0288">FMN</keyword>
<dbReference type="PANTHER" id="PTHR32332">
    <property type="entry name" value="2-NITROPROPANE DIOXYGENASE"/>
    <property type="match status" value="1"/>
</dbReference>
<dbReference type="Proteomes" id="UP001484239">
    <property type="component" value="Unassembled WGS sequence"/>
</dbReference>
<evidence type="ECO:0000256" key="3">
    <source>
        <dbReference type="ARBA" id="ARBA00023002"/>
    </source>
</evidence>
<evidence type="ECO:0000256" key="1">
    <source>
        <dbReference type="ARBA" id="ARBA00022630"/>
    </source>
</evidence>
<gene>
    <name evidence="4" type="ORF">WI372_05740</name>
</gene>
<accession>A0ABU9E6W8</accession>
<dbReference type="CDD" id="cd04730">
    <property type="entry name" value="NPD_like"/>
    <property type="match status" value="1"/>
</dbReference>
<dbReference type="EC" id="1.13.12.-" evidence="4"/>
<dbReference type="PANTHER" id="PTHR32332:SF20">
    <property type="entry name" value="2-NITROPROPANE DIOXYGENASE-LIKE PROTEIN"/>
    <property type="match status" value="1"/>
</dbReference>
<organism evidence="4 5">
    <name type="scientific">Gaopeijia maritima</name>
    <dbReference type="NCBI Taxonomy" id="3119007"/>
    <lineage>
        <taxon>Bacteria</taxon>
        <taxon>Pseudomonadati</taxon>
        <taxon>Gemmatimonadota</taxon>
        <taxon>Longimicrobiia</taxon>
        <taxon>Gaopeijiales</taxon>
        <taxon>Gaopeijiaceae</taxon>
        <taxon>Gaopeijia</taxon>
    </lineage>
</organism>